<dbReference type="InterPro" id="IPR040234">
    <property type="entry name" value="QC/QCL"/>
</dbReference>
<reference evidence="5 6" key="1">
    <citation type="submission" date="2020-05" db="EMBL/GenBank/DDBJ databases">
        <title>Distinct polysaccharide utilization as determinants for interspecies competition between intestinal Prevotella spp.</title>
        <authorList>
            <person name="Galvez E.J.C."/>
            <person name="Iljazovic A."/>
            <person name="Strowig T."/>
        </authorList>
    </citation>
    <scope>NUCLEOTIDE SEQUENCE [LARGE SCALE GENOMIC DNA]</scope>
    <source>
        <strain evidence="5 6">PCHR</strain>
    </source>
</reference>
<dbReference type="SUPFAM" id="SSF53187">
    <property type="entry name" value="Zn-dependent exopeptidases"/>
    <property type="match status" value="1"/>
</dbReference>
<organism evidence="5 6">
    <name type="scientific">Xylanibacter caecicola</name>
    <dbReference type="NCBI Taxonomy" id="2736294"/>
    <lineage>
        <taxon>Bacteria</taxon>
        <taxon>Pseudomonadati</taxon>
        <taxon>Bacteroidota</taxon>
        <taxon>Bacteroidia</taxon>
        <taxon>Bacteroidales</taxon>
        <taxon>Prevotellaceae</taxon>
        <taxon>Xylanibacter</taxon>
    </lineage>
</organism>
<dbReference type="Pfam" id="PF04389">
    <property type="entry name" value="Peptidase_M28"/>
    <property type="match status" value="1"/>
</dbReference>
<keyword evidence="3" id="KW-0732">Signal</keyword>
<evidence type="ECO:0000256" key="1">
    <source>
        <dbReference type="ARBA" id="ARBA00022679"/>
    </source>
</evidence>
<evidence type="ECO:0000313" key="6">
    <source>
        <dbReference type="Proteomes" id="UP000820977"/>
    </source>
</evidence>
<proteinExistence type="predicted"/>
<keyword evidence="6" id="KW-1185">Reference proteome</keyword>
<dbReference type="PANTHER" id="PTHR12283:SF6">
    <property type="entry name" value="GLUTAMINYL-PEPTIDE CYCLOTRANSFERASE-RELATED"/>
    <property type="match status" value="1"/>
</dbReference>
<dbReference type="Gene3D" id="3.40.630.10">
    <property type="entry name" value="Zn peptidases"/>
    <property type="match status" value="1"/>
</dbReference>
<accession>A0ABX2B5V8</accession>
<comment type="caution">
    <text evidence="5">The sequence shown here is derived from an EMBL/GenBank/DDBJ whole genome shotgun (WGS) entry which is preliminary data.</text>
</comment>
<dbReference type="Proteomes" id="UP000820977">
    <property type="component" value="Unassembled WGS sequence"/>
</dbReference>
<evidence type="ECO:0000313" key="5">
    <source>
        <dbReference type="EMBL" id="NPE26168.1"/>
    </source>
</evidence>
<sequence length="331" mass="36608">MKKIYIVTIFSMLLCLISCNSKKGAAADTAQAAKPVAVSFDADSAYAFCEAQCAFGPRTMNSEAHDKCGEWIKEKFRQYGMSVTTQEMTLNAYDGTPLKCTNIIASYKPELTTRILLCAHWDTRPWADNDPDKANHRKPVLGANDGASGIAVMLETARLIQNADTALNIGIDFVCFDAEDMGTPQWEDSGDSEETWALGAQYWSKNPHKEGYEARFGILLDMVGGEGARFYQEGLSKHFAPEIVKKVWKAAKTAGYGSMFPDSEGGMVTDDHLPINRNTGIPTIDIIAYYPDCERSNFGPTWHTVNDDMEHIDRNVLKAVGQTVTQILFSE</sequence>
<evidence type="ECO:0000256" key="2">
    <source>
        <dbReference type="ARBA" id="ARBA00023315"/>
    </source>
</evidence>
<evidence type="ECO:0000259" key="4">
    <source>
        <dbReference type="Pfam" id="PF04389"/>
    </source>
</evidence>
<keyword evidence="1" id="KW-0808">Transferase</keyword>
<dbReference type="RefSeq" id="WP_172345632.1">
    <property type="nucleotide sequence ID" value="NZ_CASYYZ010000016.1"/>
</dbReference>
<feature type="domain" description="Peptidase M28" evidence="4">
    <location>
        <begin position="102"/>
        <end position="326"/>
    </location>
</feature>
<protein>
    <submittedName>
        <fullName evidence="5">M28 family peptidase</fullName>
    </submittedName>
</protein>
<evidence type="ECO:0000256" key="3">
    <source>
        <dbReference type="SAM" id="SignalP"/>
    </source>
</evidence>
<keyword evidence="2" id="KW-0012">Acyltransferase</keyword>
<feature type="chain" id="PRO_5045500582" evidence="3">
    <location>
        <begin position="27"/>
        <end position="331"/>
    </location>
</feature>
<dbReference type="EMBL" id="JABKKJ010000031">
    <property type="protein sequence ID" value="NPE26168.1"/>
    <property type="molecule type" value="Genomic_DNA"/>
</dbReference>
<dbReference type="InterPro" id="IPR007484">
    <property type="entry name" value="Peptidase_M28"/>
</dbReference>
<name>A0ABX2B5V8_9BACT</name>
<feature type="signal peptide" evidence="3">
    <location>
        <begin position="1"/>
        <end position="26"/>
    </location>
</feature>
<dbReference type="PANTHER" id="PTHR12283">
    <property type="entry name" value="GLUTAMINYL-PEPTIDE CYCLOTRANSFERASE"/>
    <property type="match status" value="1"/>
</dbReference>
<gene>
    <name evidence="5" type="ORF">HPS54_11725</name>
</gene>